<proteinExistence type="inferred from homology"/>
<dbReference type="Pfam" id="PF01855">
    <property type="entry name" value="POR_N"/>
    <property type="match status" value="1"/>
</dbReference>
<dbReference type="PANTHER" id="PTHR32154">
    <property type="entry name" value="PYRUVATE-FLAVODOXIN OXIDOREDUCTASE-RELATED"/>
    <property type="match status" value="1"/>
</dbReference>
<dbReference type="SUPFAM" id="SSF52518">
    <property type="entry name" value="Thiamin diphosphate-binding fold (THDP-binding)"/>
    <property type="match status" value="1"/>
</dbReference>
<comment type="caution">
    <text evidence="4">The sequence shown here is derived from an EMBL/GenBank/DDBJ whole genome shotgun (WGS) entry which is preliminary data.</text>
</comment>
<dbReference type="PANTHER" id="PTHR32154:SF0">
    <property type="entry name" value="PYRUVATE-FLAVODOXIN OXIDOREDUCTASE-RELATED"/>
    <property type="match status" value="1"/>
</dbReference>
<dbReference type="InterPro" id="IPR029061">
    <property type="entry name" value="THDP-binding"/>
</dbReference>
<organism evidence="4 5">
    <name type="scientific">Kribbella orskensis</name>
    <dbReference type="NCBI Taxonomy" id="2512216"/>
    <lineage>
        <taxon>Bacteria</taxon>
        <taxon>Bacillati</taxon>
        <taxon>Actinomycetota</taxon>
        <taxon>Actinomycetes</taxon>
        <taxon>Propionibacteriales</taxon>
        <taxon>Kribbellaceae</taxon>
        <taxon>Kribbella</taxon>
    </lineage>
</organism>
<reference evidence="4 5" key="1">
    <citation type="journal article" date="2015" name="Stand. Genomic Sci.">
        <title>Genomic Encyclopedia of Bacterial and Archaeal Type Strains, Phase III: the genomes of soil and plant-associated and newly described type strains.</title>
        <authorList>
            <person name="Whitman W.B."/>
            <person name="Woyke T."/>
            <person name="Klenk H.P."/>
            <person name="Zhou Y."/>
            <person name="Lilburn T.G."/>
            <person name="Beck B.J."/>
            <person name="De Vos P."/>
            <person name="Vandamme P."/>
            <person name="Eisen J.A."/>
            <person name="Garrity G."/>
            <person name="Hugenholtz P."/>
            <person name="Kyrpides N.C."/>
        </authorList>
    </citation>
    <scope>NUCLEOTIDE SEQUENCE [LARGE SCALE GENOMIC DNA]</scope>
    <source>
        <strain evidence="4 5">VKM Ac-2538</strain>
    </source>
</reference>
<dbReference type="CDD" id="cd07034">
    <property type="entry name" value="TPP_PYR_PFOR_IOR-alpha_like"/>
    <property type="match status" value="1"/>
</dbReference>
<dbReference type="Proteomes" id="UP000295818">
    <property type="component" value="Unassembled WGS sequence"/>
</dbReference>
<name>A0ABY2B8G0_9ACTN</name>
<evidence type="ECO:0000256" key="2">
    <source>
        <dbReference type="ARBA" id="ARBA00023002"/>
    </source>
</evidence>
<evidence type="ECO:0000313" key="4">
    <source>
        <dbReference type="EMBL" id="TCO11671.1"/>
    </source>
</evidence>
<keyword evidence="2" id="KW-0560">Oxidoreductase</keyword>
<protein>
    <submittedName>
        <fullName evidence="4">Pyruvate flavodoxin/ferredoxin oxidoreductase-like protein</fullName>
    </submittedName>
</protein>
<keyword evidence="5" id="KW-1185">Reference proteome</keyword>
<gene>
    <name evidence="4" type="ORF">EV644_12939</name>
</gene>
<evidence type="ECO:0000313" key="5">
    <source>
        <dbReference type="Proteomes" id="UP000295818"/>
    </source>
</evidence>
<dbReference type="Gene3D" id="3.40.50.970">
    <property type="match status" value="1"/>
</dbReference>
<accession>A0ABY2B8G0</accession>
<evidence type="ECO:0000256" key="1">
    <source>
        <dbReference type="ARBA" id="ARBA00009032"/>
    </source>
</evidence>
<evidence type="ECO:0000259" key="3">
    <source>
        <dbReference type="Pfam" id="PF01855"/>
    </source>
</evidence>
<dbReference type="RefSeq" id="WP_158293068.1">
    <property type="nucleotide sequence ID" value="NZ_SLWM01000029.1"/>
</dbReference>
<dbReference type="InterPro" id="IPR002880">
    <property type="entry name" value="Pyrv_Fd/Flavodoxin_OxRdtase_N"/>
</dbReference>
<comment type="similarity">
    <text evidence="1">Belongs to the pyruvate:ferredoxin/flavodoxin oxidoreductase family.</text>
</comment>
<feature type="domain" description="Pyruvate flavodoxin/ferredoxin oxidoreductase pyrimidine binding" evidence="3">
    <location>
        <begin position="14"/>
        <end position="131"/>
    </location>
</feature>
<dbReference type="EMBL" id="SLWM01000029">
    <property type="protein sequence ID" value="TCO11671.1"/>
    <property type="molecule type" value="Genomic_DNA"/>
</dbReference>
<dbReference type="InterPro" id="IPR050722">
    <property type="entry name" value="Pyruvate:ferred/Flavod_OxRd"/>
</dbReference>
<sequence length="179" mass="18839">MLRQIEGSRGVAEGVARCRPEVICAYPISPQTHIVEALSTLVKSGELAPCESSTWSRSSPRCRWRSALGDGAYTATASQGLLYMAEPLYNASGLGLPIVMTVTNRAIGAPINVWNDHSDSISQRDSGWIQEDKTSSAEMLPADAPVLNLNAAAVFGGLAVANEPGEAARRKAAAMAGVI</sequence>